<evidence type="ECO:0000259" key="5">
    <source>
        <dbReference type="PROSITE" id="PS50006"/>
    </source>
</evidence>
<evidence type="ECO:0000256" key="4">
    <source>
        <dbReference type="PROSITE-ProRule" id="PRU00289"/>
    </source>
</evidence>
<dbReference type="GO" id="GO:0005524">
    <property type="term" value="F:ATP binding"/>
    <property type="evidence" value="ECO:0007669"/>
    <property type="project" value="UniProtKB-UniRule"/>
</dbReference>
<proteinExistence type="predicted"/>
<evidence type="ECO:0000313" key="8">
    <source>
        <dbReference type="Proteomes" id="UP000718281"/>
    </source>
</evidence>
<gene>
    <name evidence="7" type="ORF">IPF40_00035</name>
</gene>
<keyword evidence="3 4" id="KW-0067">ATP-binding</keyword>
<keyword evidence="1" id="KW-0597">Phosphoprotein</keyword>
<reference evidence="7 8" key="1">
    <citation type="submission" date="2020-10" db="EMBL/GenBank/DDBJ databases">
        <title>Connecting structure to function with the recovery of over 1000 high-quality activated sludge metagenome-assembled genomes encoding full-length rRNA genes using long-read sequencing.</title>
        <authorList>
            <person name="Singleton C.M."/>
            <person name="Petriglieri F."/>
            <person name="Kristensen J.M."/>
            <person name="Kirkegaard R.H."/>
            <person name="Michaelsen T.Y."/>
            <person name="Andersen M.H."/>
            <person name="Karst S.M."/>
            <person name="Dueholm M.S."/>
            <person name="Nielsen P.H."/>
            <person name="Albertsen M."/>
        </authorList>
    </citation>
    <scope>NUCLEOTIDE SEQUENCE [LARGE SCALE GENOMIC DNA]</scope>
    <source>
        <strain evidence="7">AalE_18-Q3-R2-46_BAT3C.188</strain>
    </source>
</reference>
<dbReference type="PROSITE" id="PS50006">
    <property type="entry name" value="FHA_DOMAIN"/>
    <property type="match status" value="1"/>
</dbReference>
<dbReference type="InterPro" id="IPR027417">
    <property type="entry name" value="P-loop_NTPase"/>
</dbReference>
<protein>
    <submittedName>
        <fullName evidence="7">FHA domain-containing protein</fullName>
    </submittedName>
</protein>
<feature type="domain" description="FHA" evidence="5">
    <location>
        <begin position="105"/>
        <end position="154"/>
    </location>
</feature>
<dbReference type="Gene3D" id="3.40.50.300">
    <property type="entry name" value="P-loop containing nucleotide triphosphate hydrolases"/>
    <property type="match status" value="3"/>
</dbReference>
<dbReference type="InterPro" id="IPR002543">
    <property type="entry name" value="FtsK_dom"/>
</dbReference>
<dbReference type="InterPro" id="IPR050206">
    <property type="entry name" value="FtsK/SpoIIIE/SftA"/>
</dbReference>
<dbReference type="Pfam" id="PF01580">
    <property type="entry name" value="FtsK_SpoIIIE"/>
    <property type="match status" value="2"/>
</dbReference>
<evidence type="ECO:0000259" key="6">
    <source>
        <dbReference type="PROSITE" id="PS50901"/>
    </source>
</evidence>
<dbReference type="PANTHER" id="PTHR22683">
    <property type="entry name" value="SPORULATION PROTEIN RELATED"/>
    <property type="match status" value="1"/>
</dbReference>
<dbReference type="InterPro" id="IPR008984">
    <property type="entry name" value="SMAD_FHA_dom_sf"/>
</dbReference>
<accession>A0A934X3A5</accession>
<evidence type="ECO:0000256" key="2">
    <source>
        <dbReference type="ARBA" id="ARBA00022741"/>
    </source>
</evidence>
<sequence>MAGRAVEVRVAARRGATFAELLDALDAAHALTDTSRTWSVDSVGVPPTATLGLPPLLDGARLMIRPAGSTSPDTSTASTASGLLQLHAVGGPDSGLVHDLPPGRHVLGRGANTPIRVGDSSLSRLHAEITVAGRSITVRDLESTNGTWVNGIPVGGEPITLAAGATLQTGDSRWQLRTPATVSAATRPDHEGHLLVSRSPRLPLPGPAAPIPFPEEPNPPAGQRLPIAAATLPLVFSAVLAVVMQSPTMLLFGLMGPLLLLGSWWSDRRNGKRVTRAEQRRYAAALATARALLTAALAAERDVRLAEDPDPAWLAGLARGPLTGLWDRTGDAALRVRIGLGTICARQSVAGSPHPPTVDEVPVVVRLDGGAATGIVGPREEALRLARWMIGQLSLRYSPADFSIGLLAPESEQEWSWVAKLPHSQAEAERDAGRGRGVILVDGTPAPAPTENVHVLAVAADAADLPSACTQIVDLRAGTPSLTGAQQPVTGLEPDGVPRAWALLLAQRLGPLRDAAATPHKGVIPSRTTLLDVLEIPERDGIPDLTARWRESPRSTLTPIGATASGPLPIDLVRDGPHALVGGTTGSGKSELLVSLVAGLAAANRPDELSFVLVDYKGGAAFGACRDLPHVVGLVTDLDHQLTERALVSLDAELKRRERVFGEHGVADLAAYQGVCRPGDPTVGRLVIVVDEFRSLAEELPDFVTGLVRVASLGRSLGVHLVIATQRPGGVVTADMRANLGLRIALRVRDIVDSLDVVESPVAASIAESTPGRAILTSAATRLVEVQTALATGPSRRAVEPPVRVVSIDGLAVPQSVRALDGPTQVDDLVAASRRAVLELSIPLPGSPWLPPLSGDLTVASLAGGSGWPVPLGRRDVPLHQRQSDWTWDPLHEGHLGIVGAPRTGRTTALHTVAGQLAARFSPDEIHLYAVHAGSLGHLDALPHVGASVRCDELPRLAQLLTILTDPSTSSDTMRVLLVDDWDRVCEELDRARAGVLRDRLTALLRRGPRERLALCLTGGRASLSGSIGQLVPRRLLLLPAEPVDLAMAGLSAKAVPQHPTPGRGIDLADGSEVQLASVVAEPTAARCTAYLEELARNLPAREGDSPPPTVPTLPEAVSLSALQRPPGLLVVGSDGHEATGFDLAGGERRIAVLGGRGSGRTTTLRTLAAGLISTGHPVALIASGPGRDPGPTTFGIDDVDALVALRQAHPDLAVLVDDAERVADTKLDAVLREIVRLVDEDGGLVVVASTVTDVLRNPRSLAAQVAGAGVGLLLGKNAPGDEATLGLRGTLWEEDHPGRAHLVRAGRVTPIQVATA</sequence>
<dbReference type="SUPFAM" id="SSF49879">
    <property type="entry name" value="SMAD/FHA domain"/>
    <property type="match status" value="1"/>
</dbReference>
<comment type="caution">
    <text evidence="7">The sequence shown here is derived from an EMBL/GenBank/DDBJ whole genome shotgun (WGS) entry which is preliminary data.</text>
</comment>
<dbReference type="PROSITE" id="PS50901">
    <property type="entry name" value="FTSK"/>
    <property type="match status" value="1"/>
</dbReference>
<dbReference type="SMART" id="SM00382">
    <property type="entry name" value="AAA"/>
    <property type="match status" value="3"/>
</dbReference>
<evidence type="ECO:0000256" key="1">
    <source>
        <dbReference type="ARBA" id="ARBA00022553"/>
    </source>
</evidence>
<dbReference type="EMBL" id="JADIXZ010000001">
    <property type="protein sequence ID" value="MBK6299484.1"/>
    <property type="molecule type" value="Genomic_DNA"/>
</dbReference>
<dbReference type="CDD" id="cd01127">
    <property type="entry name" value="TrwB_TraG_TraD_VirD4"/>
    <property type="match status" value="1"/>
</dbReference>
<dbReference type="Proteomes" id="UP000718281">
    <property type="component" value="Unassembled WGS sequence"/>
</dbReference>
<dbReference type="CDD" id="cd00060">
    <property type="entry name" value="FHA"/>
    <property type="match status" value="1"/>
</dbReference>
<dbReference type="InterPro" id="IPR003593">
    <property type="entry name" value="AAA+_ATPase"/>
</dbReference>
<keyword evidence="2 4" id="KW-0547">Nucleotide-binding</keyword>
<dbReference type="SMART" id="SM00240">
    <property type="entry name" value="FHA"/>
    <property type="match status" value="1"/>
</dbReference>
<feature type="domain" description="FtsK" evidence="6">
    <location>
        <begin position="565"/>
        <end position="755"/>
    </location>
</feature>
<organism evidence="7 8">
    <name type="scientific">Candidatus Phosphoribacter hodrii</name>
    <dbReference type="NCBI Taxonomy" id="2953743"/>
    <lineage>
        <taxon>Bacteria</taxon>
        <taxon>Bacillati</taxon>
        <taxon>Actinomycetota</taxon>
        <taxon>Actinomycetes</taxon>
        <taxon>Micrococcales</taxon>
        <taxon>Dermatophilaceae</taxon>
        <taxon>Candidatus Phosphoribacter</taxon>
    </lineage>
</organism>
<dbReference type="GO" id="GO:0003677">
    <property type="term" value="F:DNA binding"/>
    <property type="evidence" value="ECO:0007669"/>
    <property type="project" value="InterPro"/>
</dbReference>
<evidence type="ECO:0000256" key="3">
    <source>
        <dbReference type="ARBA" id="ARBA00022840"/>
    </source>
</evidence>
<name>A0A934X3A5_9MICO</name>
<feature type="binding site" evidence="4">
    <location>
        <begin position="583"/>
        <end position="590"/>
    </location>
    <ligand>
        <name>ATP</name>
        <dbReference type="ChEBI" id="CHEBI:30616"/>
    </ligand>
</feature>
<dbReference type="SUPFAM" id="SSF52540">
    <property type="entry name" value="P-loop containing nucleoside triphosphate hydrolases"/>
    <property type="match status" value="3"/>
</dbReference>
<dbReference type="Gene3D" id="2.60.200.20">
    <property type="match status" value="1"/>
</dbReference>
<evidence type="ECO:0000313" key="7">
    <source>
        <dbReference type="EMBL" id="MBK6299484.1"/>
    </source>
</evidence>
<dbReference type="InterPro" id="IPR000253">
    <property type="entry name" value="FHA_dom"/>
</dbReference>
<dbReference type="Pfam" id="PF00498">
    <property type="entry name" value="FHA"/>
    <property type="match status" value="1"/>
</dbReference>
<dbReference type="PANTHER" id="PTHR22683:SF1">
    <property type="entry name" value="TYPE VII SECRETION SYSTEM PROTEIN ESSC"/>
    <property type="match status" value="1"/>
</dbReference>